<dbReference type="RefSeq" id="WP_382369886.1">
    <property type="nucleotide sequence ID" value="NZ_JBHRZI010000008.1"/>
</dbReference>
<dbReference type="InterPro" id="IPR036749">
    <property type="entry name" value="Expansin_CBD_sf"/>
</dbReference>
<dbReference type="PANTHER" id="PTHR31836:SF21">
    <property type="entry name" value="EXPANSIN-LIKE PROTEIN 7"/>
    <property type="match status" value="1"/>
</dbReference>
<dbReference type="Proteomes" id="UP001595690">
    <property type="component" value="Unassembled WGS sequence"/>
</dbReference>
<comment type="caution">
    <text evidence="2">The sequence shown here is derived from an EMBL/GenBank/DDBJ whole genome shotgun (WGS) entry which is preliminary data.</text>
</comment>
<keyword evidence="3" id="KW-1185">Reference proteome</keyword>
<organism evidence="2 3">
    <name type="scientific">Lentzea rhizosphaerae</name>
    <dbReference type="NCBI Taxonomy" id="2041025"/>
    <lineage>
        <taxon>Bacteria</taxon>
        <taxon>Bacillati</taxon>
        <taxon>Actinomycetota</taxon>
        <taxon>Actinomycetes</taxon>
        <taxon>Pseudonocardiales</taxon>
        <taxon>Pseudonocardiaceae</taxon>
        <taxon>Lentzea</taxon>
    </lineage>
</organism>
<evidence type="ECO:0000313" key="3">
    <source>
        <dbReference type="Proteomes" id="UP001595690"/>
    </source>
</evidence>
<accession>A0ABV8BL32</accession>
<dbReference type="NCBIfam" id="NF041144">
    <property type="entry name" value="expansin_EXLX1"/>
    <property type="match status" value="1"/>
</dbReference>
<keyword evidence="1" id="KW-0732">Signal</keyword>
<dbReference type="InterPro" id="IPR051477">
    <property type="entry name" value="Expansin_CellWall"/>
</dbReference>
<gene>
    <name evidence="2" type="ORF">ACFOWZ_05800</name>
</gene>
<dbReference type="PANTHER" id="PTHR31836">
    <property type="match status" value="1"/>
</dbReference>
<dbReference type="SUPFAM" id="SSF49590">
    <property type="entry name" value="PHL pollen allergen"/>
    <property type="match status" value="1"/>
</dbReference>
<evidence type="ECO:0000313" key="2">
    <source>
        <dbReference type="EMBL" id="MFC3890981.1"/>
    </source>
</evidence>
<proteinExistence type="predicted"/>
<dbReference type="Gene3D" id="2.60.40.760">
    <property type="entry name" value="Expansin, cellulose-binding-like domain"/>
    <property type="match status" value="1"/>
</dbReference>
<reference evidence="3" key="1">
    <citation type="journal article" date="2019" name="Int. J. Syst. Evol. Microbiol.">
        <title>The Global Catalogue of Microorganisms (GCM) 10K type strain sequencing project: providing services to taxonomists for standard genome sequencing and annotation.</title>
        <authorList>
            <consortium name="The Broad Institute Genomics Platform"/>
            <consortium name="The Broad Institute Genome Sequencing Center for Infectious Disease"/>
            <person name="Wu L."/>
            <person name="Ma J."/>
        </authorList>
    </citation>
    <scope>NUCLEOTIDE SEQUENCE [LARGE SCALE GENOMIC DNA]</scope>
    <source>
        <strain evidence="3">CGMCC 4.7405</strain>
    </source>
</reference>
<dbReference type="InterPro" id="IPR049818">
    <property type="entry name" value="Expansin_EXLX1-like"/>
</dbReference>
<sequence length="93" mass="10505">MSTSYRYKEGSSQWWCGIQVRNHRNPVAKLEVRAASGWLTLPRYEYNYFISASGAGCGSDIRITDIYGQALVDTGVSIRDRVDQPGKAQFARR</sequence>
<name>A0ABV8BL32_9PSEU</name>
<dbReference type="EMBL" id="JBHRZI010000008">
    <property type="protein sequence ID" value="MFC3890981.1"/>
    <property type="molecule type" value="Genomic_DNA"/>
</dbReference>
<evidence type="ECO:0000256" key="1">
    <source>
        <dbReference type="ARBA" id="ARBA00022729"/>
    </source>
</evidence>
<protein>
    <submittedName>
        <fullName evidence="2">Expansin EXLX1 family cellulose-binding protein</fullName>
    </submittedName>
</protein>